<dbReference type="EMBL" id="GG704912">
    <property type="protein sequence ID" value="KJF60612.1"/>
    <property type="molecule type" value="Genomic_DNA"/>
</dbReference>
<feature type="transmembrane region" description="Helical" evidence="1">
    <location>
        <begin position="35"/>
        <end position="55"/>
    </location>
</feature>
<dbReference type="VEuPathDB" id="FungiDB:CIMG_13075"/>
<reference evidence="3" key="2">
    <citation type="journal article" date="2010" name="Genome Res.">
        <title>Population genomic sequencing of Coccidioides fungi reveals recent hybridization and transposon control.</title>
        <authorList>
            <person name="Neafsey D.E."/>
            <person name="Barker B.M."/>
            <person name="Sharpton T.J."/>
            <person name="Stajich J.E."/>
            <person name="Park D.J."/>
            <person name="Whiston E."/>
            <person name="Hung C.-Y."/>
            <person name="McMahan C."/>
            <person name="White J."/>
            <person name="Sykes S."/>
            <person name="Heiman D."/>
            <person name="Young S."/>
            <person name="Zeng Q."/>
            <person name="Abouelleil A."/>
            <person name="Aftuck L."/>
            <person name="Bessette D."/>
            <person name="Brown A."/>
            <person name="FitzGerald M."/>
            <person name="Lui A."/>
            <person name="Macdonald J.P."/>
            <person name="Priest M."/>
            <person name="Orbach M.J."/>
            <person name="Galgiani J.N."/>
            <person name="Kirkland T.N."/>
            <person name="Cole G.T."/>
            <person name="Birren B.W."/>
            <person name="Henn M.R."/>
            <person name="Taylor J.W."/>
            <person name="Rounsley S.D."/>
        </authorList>
    </citation>
    <scope>GENOME REANNOTATION</scope>
    <source>
        <strain evidence="3">RS</strain>
    </source>
</reference>
<organism evidence="2 3">
    <name type="scientific">Coccidioides immitis (strain RS)</name>
    <name type="common">Valley fever fungus</name>
    <dbReference type="NCBI Taxonomy" id="246410"/>
    <lineage>
        <taxon>Eukaryota</taxon>
        <taxon>Fungi</taxon>
        <taxon>Dikarya</taxon>
        <taxon>Ascomycota</taxon>
        <taxon>Pezizomycotina</taxon>
        <taxon>Eurotiomycetes</taxon>
        <taxon>Eurotiomycetidae</taxon>
        <taxon>Onygenales</taxon>
        <taxon>Onygenaceae</taxon>
        <taxon>Coccidioides</taxon>
    </lineage>
</organism>
<dbReference type="GeneID" id="24164702"/>
<proteinExistence type="predicted"/>
<evidence type="ECO:0000256" key="1">
    <source>
        <dbReference type="SAM" id="Phobius"/>
    </source>
</evidence>
<dbReference type="AlphaFoldDB" id="A0A0D8JTL0"/>
<keyword evidence="1" id="KW-0472">Membrane</keyword>
<dbReference type="InParanoid" id="A0A0D8JTL0"/>
<dbReference type="RefSeq" id="XP_004445401.1">
    <property type="nucleotide sequence ID" value="XM_004445344.1"/>
</dbReference>
<keyword evidence="3" id="KW-1185">Reference proteome</keyword>
<evidence type="ECO:0000313" key="2">
    <source>
        <dbReference type="EMBL" id="KJF60612.1"/>
    </source>
</evidence>
<accession>A0A0D8JTL0</accession>
<gene>
    <name evidence="2" type="ORF">CIMG_13075</name>
</gene>
<sequence>MRDKRCMSCVLQASWYNLSDLLKSASLPRRNLSRAALAALLFVSWSLGRLSLFRLPRRPAIMRPRIFSSVSGLGERWELFGVGKLSQLLR</sequence>
<keyword evidence="1" id="KW-1133">Transmembrane helix</keyword>
<evidence type="ECO:0000313" key="3">
    <source>
        <dbReference type="Proteomes" id="UP000001261"/>
    </source>
</evidence>
<dbReference type="Proteomes" id="UP000001261">
    <property type="component" value="Unassembled WGS sequence"/>
</dbReference>
<keyword evidence="1" id="KW-0812">Transmembrane</keyword>
<dbReference type="KEGG" id="cim:CIMG_13075"/>
<protein>
    <submittedName>
        <fullName evidence="2">Uncharacterized protein</fullName>
    </submittedName>
</protein>
<name>A0A0D8JTL0_COCIM</name>
<reference evidence="3" key="1">
    <citation type="journal article" date="2009" name="Genome Res.">
        <title>Comparative genomic analyses of the human fungal pathogens Coccidioides and their relatives.</title>
        <authorList>
            <person name="Sharpton T.J."/>
            <person name="Stajich J.E."/>
            <person name="Rounsley S.D."/>
            <person name="Gardner M.J."/>
            <person name="Wortman J.R."/>
            <person name="Jordar V.S."/>
            <person name="Maiti R."/>
            <person name="Kodira C.D."/>
            <person name="Neafsey D.E."/>
            <person name="Zeng Q."/>
            <person name="Hung C.-Y."/>
            <person name="McMahan C."/>
            <person name="Muszewska A."/>
            <person name="Grynberg M."/>
            <person name="Mandel M.A."/>
            <person name="Kellner E.M."/>
            <person name="Barker B.M."/>
            <person name="Galgiani J.N."/>
            <person name="Orbach M.J."/>
            <person name="Kirkland T.N."/>
            <person name="Cole G.T."/>
            <person name="Henn M.R."/>
            <person name="Birren B.W."/>
            <person name="Taylor J.W."/>
        </authorList>
    </citation>
    <scope>NUCLEOTIDE SEQUENCE [LARGE SCALE GENOMIC DNA]</scope>
    <source>
        <strain evidence="3">RS</strain>
    </source>
</reference>